<dbReference type="RefSeq" id="WP_348950269.1">
    <property type="nucleotide sequence ID" value="NZ_JBDZYD010000004.1"/>
</dbReference>
<dbReference type="Proteomes" id="UP001440984">
    <property type="component" value="Unassembled WGS sequence"/>
</dbReference>
<evidence type="ECO:0000313" key="6">
    <source>
        <dbReference type="EMBL" id="MEQ0559874.1"/>
    </source>
</evidence>
<dbReference type="InterPro" id="IPR036390">
    <property type="entry name" value="WH_DNA-bd_sf"/>
</dbReference>
<dbReference type="PANTHER" id="PTHR30346">
    <property type="entry name" value="TRANSCRIPTIONAL DUAL REGULATOR HCAR-RELATED"/>
    <property type="match status" value="1"/>
</dbReference>
<organism evidence="6 7">
    <name type="scientific">Amycolatopsis melonis</name>
    <dbReference type="NCBI Taxonomy" id="3156488"/>
    <lineage>
        <taxon>Bacteria</taxon>
        <taxon>Bacillati</taxon>
        <taxon>Actinomycetota</taxon>
        <taxon>Actinomycetes</taxon>
        <taxon>Pseudonocardiales</taxon>
        <taxon>Pseudonocardiaceae</taxon>
        <taxon>Amycolatopsis</taxon>
    </lineage>
</organism>
<evidence type="ECO:0000259" key="5">
    <source>
        <dbReference type="PROSITE" id="PS50931"/>
    </source>
</evidence>
<comment type="caution">
    <text evidence="6">The sequence shown here is derived from an EMBL/GenBank/DDBJ whole genome shotgun (WGS) entry which is preliminary data.</text>
</comment>
<evidence type="ECO:0000256" key="3">
    <source>
        <dbReference type="ARBA" id="ARBA00023125"/>
    </source>
</evidence>
<dbReference type="InterPro" id="IPR005119">
    <property type="entry name" value="LysR_subst-bd"/>
</dbReference>
<evidence type="ECO:0000256" key="4">
    <source>
        <dbReference type="ARBA" id="ARBA00023163"/>
    </source>
</evidence>
<keyword evidence="3" id="KW-0238">DNA-binding</keyword>
<feature type="domain" description="HTH lysR-type" evidence="5">
    <location>
        <begin position="4"/>
        <end position="61"/>
    </location>
</feature>
<evidence type="ECO:0000256" key="2">
    <source>
        <dbReference type="ARBA" id="ARBA00023015"/>
    </source>
</evidence>
<dbReference type="Gene3D" id="3.40.190.10">
    <property type="entry name" value="Periplasmic binding protein-like II"/>
    <property type="match status" value="2"/>
</dbReference>
<dbReference type="EMBL" id="JBDZYD010000004">
    <property type="protein sequence ID" value="MEQ0559874.1"/>
    <property type="molecule type" value="Genomic_DNA"/>
</dbReference>
<evidence type="ECO:0000256" key="1">
    <source>
        <dbReference type="ARBA" id="ARBA00009437"/>
    </source>
</evidence>
<dbReference type="PROSITE" id="PS50931">
    <property type="entry name" value="HTH_LYSR"/>
    <property type="match status" value="1"/>
</dbReference>
<keyword evidence="4" id="KW-0804">Transcription</keyword>
<reference evidence="6 7" key="1">
    <citation type="submission" date="2024-05" db="EMBL/GenBank/DDBJ databases">
        <authorList>
            <person name="Zhao H."/>
            <person name="Xu Y."/>
            <person name="Lin S."/>
            <person name="Spain J.C."/>
            <person name="Zhou N.-Y."/>
        </authorList>
    </citation>
    <scope>NUCLEOTIDE SEQUENCE [LARGE SCALE GENOMIC DNA]</scope>
    <source>
        <strain evidence="6 7">NEAU-NG30</strain>
    </source>
</reference>
<keyword evidence="2" id="KW-0805">Transcription regulation</keyword>
<dbReference type="SUPFAM" id="SSF53850">
    <property type="entry name" value="Periplasmic binding protein-like II"/>
    <property type="match status" value="1"/>
</dbReference>
<dbReference type="SUPFAM" id="SSF46785">
    <property type="entry name" value="Winged helix' DNA-binding domain"/>
    <property type="match status" value="1"/>
</dbReference>
<name>A0ABV0LC41_9PSEU</name>
<keyword evidence="7" id="KW-1185">Reference proteome</keyword>
<dbReference type="PRINTS" id="PR00039">
    <property type="entry name" value="HTHLYSR"/>
</dbReference>
<dbReference type="Pfam" id="PF03466">
    <property type="entry name" value="LysR_substrate"/>
    <property type="match status" value="1"/>
</dbReference>
<dbReference type="PANTHER" id="PTHR30346:SF0">
    <property type="entry name" value="HCA OPERON TRANSCRIPTIONAL ACTIVATOR HCAR"/>
    <property type="match status" value="1"/>
</dbReference>
<dbReference type="InterPro" id="IPR036388">
    <property type="entry name" value="WH-like_DNA-bd_sf"/>
</dbReference>
<accession>A0ABV0LC41</accession>
<dbReference type="Gene3D" id="1.10.10.10">
    <property type="entry name" value="Winged helix-like DNA-binding domain superfamily/Winged helix DNA-binding domain"/>
    <property type="match status" value="1"/>
</dbReference>
<protein>
    <submittedName>
        <fullName evidence="6">LysR family transcriptional regulator</fullName>
    </submittedName>
</protein>
<comment type="similarity">
    <text evidence="1">Belongs to the LysR transcriptional regulatory family.</text>
</comment>
<dbReference type="InterPro" id="IPR000847">
    <property type="entry name" value="LysR_HTH_N"/>
</dbReference>
<dbReference type="Pfam" id="PF00126">
    <property type="entry name" value="HTH_1"/>
    <property type="match status" value="1"/>
</dbReference>
<dbReference type="CDD" id="cd08414">
    <property type="entry name" value="PBP2_LTTR_aromatics_like"/>
    <property type="match status" value="1"/>
</dbReference>
<gene>
    <name evidence="6" type="ORF">ABJI51_12380</name>
</gene>
<sequence length="302" mass="33295">MSDLDLRLVRYFTAVAEHRHFGRAAAALHTTQPSLSRQIRRLEGQLGARLLDRTPQGTRLTEAGEVFLPRARELLHSAEQAAASTRAAAAPSRITIGYLTNLYVTPAVRELRRRHPEAEVLTRHLGWTEVRAALLDHRVDVAVARLPLRTGKLRVRVLYDEERVLVVPADHRLAGREWVTLDDIADEPLPRLDDPEWNAFWRIDPRPDGTRAPDGPLVGSYDEKFELIAAGQLVAIVPAGARYSRLRPDVTTVPLRGVEPCQVVLATRAADHGPLLAAACRILTAQLTGPEAASLTGLQPAP</sequence>
<proteinExistence type="inferred from homology"/>
<evidence type="ECO:0000313" key="7">
    <source>
        <dbReference type="Proteomes" id="UP001440984"/>
    </source>
</evidence>